<dbReference type="GO" id="GO:0070042">
    <property type="term" value="F:rRNA (uridine-N3-)-methyltransferase activity"/>
    <property type="evidence" value="ECO:0007669"/>
    <property type="project" value="TreeGrafter"/>
</dbReference>
<comment type="similarity">
    <text evidence="2 10">Belongs to the RNA methyltransferase RsmE family.</text>
</comment>
<feature type="domain" description="Ribosomal RNA small subunit methyltransferase E methyltransferase" evidence="11">
    <location>
        <begin position="72"/>
        <end position="220"/>
    </location>
</feature>
<dbReference type="RefSeq" id="WP_046997108.1">
    <property type="nucleotide sequence ID" value="NZ_JAIQ01000133.1"/>
</dbReference>
<keyword evidence="4 10" id="KW-0698">rRNA processing</keyword>
<protein>
    <recommendedName>
        <fullName evidence="10">Ribosomal RNA small subunit methyltransferase E</fullName>
        <ecNumber evidence="10">2.1.1.193</ecNumber>
    </recommendedName>
</protein>
<evidence type="ECO:0000256" key="8">
    <source>
        <dbReference type="ARBA" id="ARBA00025699"/>
    </source>
</evidence>
<dbReference type="Proteomes" id="UP000035514">
    <property type="component" value="Unassembled WGS sequence"/>
</dbReference>
<dbReference type="NCBIfam" id="NF008695">
    <property type="entry name" value="PRK11713.3-3"/>
    <property type="match status" value="1"/>
</dbReference>
<dbReference type="InterPro" id="IPR006700">
    <property type="entry name" value="RsmE"/>
</dbReference>
<accession>A0A0G9JV67</accession>
<evidence type="ECO:0000256" key="3">
    <source>
        <dbReference type="ARBA" id="ARBA00022490"/>
    </source>
</evidence>
<reference evidence="13 14" key="1">
    <citation type="submission" date="2014-01" db="EMBL/GenBank/DDBJ databases">
        <title>Development of a Comparative Genomic Fingerprinting Assay for High Resolution Genotyping of Arcobacter butzleri.</title>
        <authorList>
            <person name="Webb A.L."/>
            <person name="Inglis G.D."/>
            <person name="Kruczkiewicz P."/>
            <person name="Selinger L.B."/>
            <person name="Taboada E.N."/>
        </authorList>
    </citation>
    <scope>NUCLEOTIDE SEQUENCE [LARGE SCALE GENOMIC DNA]</scope>
    <source>
        <strain evidence="13 14">L348</strain>
    </source>
</reference>
<keyword evidence="3 10" id="KW-0963">Cytoplasm</keyword>
<feature type="domain" description="Ribosomal RNA small subunit methyltransferase E PUA-like" evidence="12">
    <location>
        <begin position="16"/>
        <end position="63"/>
    </location>
</feature>
<evidence type="ECO:0000256" key="5">
    <source>
        <dbReference type="ARBA" id="ARBA00022603"/>
    </source>
</evidence>
<dbReference type="EC" id="2.1.1.193" evidence="10"/>
<evidence type="ECO:0000256" key="2">
    <source>
        <dbReference type="ARBA" id="ARBA00005528"/>
    </source>
</evidence>
<evidence type="ECO:0000256" key="10">
    <source>
        <dbReference type="PIRNR" id="PIRNR015601"/>
    </source>
</evidence>
<evidence type="ECO:0000313" key="13">
    <source>
        <dbReference type="EMBL" id="KLD98151.1"/>
    </source>
</evidence>
<dbReference type="NCBIfam" id="TIGR00046">
    <property type="entry name" value="RsmE family RNA methyltransferase"/>
    <property type="match status" value="1"/>
</dbReference>
<dbReference type="Pfam" id="PF04452">
    <property type="entry name" value="Methyltrans_RNA"/>
    <property type="match status" value="1"/>
</dbReference>
<dbReference type="InterPro" id="IPR029028">
    <property type="entry name" value="Alpha/beta_knot_MTases"/>
</dbReference>
<comment type="caution">
    <text evidence="13">The sequence shown here is derived from an EMBL/GenBank/DDBJ whole genome shotgun (WGS) entry which is preliminary data.</text>
</comment>
<organism evidence="13 14">
    <name type="scientific">Aliarcobacter butzleri L348</name>
    <dbReference type="NCBI Taxonomy" id="1447256"/>
    <lineage>
        <taxon>Bacteria</taxon>
        <taxon>Pseudomonadati</taxon>
        <taxon>Campylobacterota</taxon>
        <taxon>Epsilonproteobacteria</taxon>
        <taxon>Campylobacterales</taxon>
        <taxon>Arcobacteraceae</taxon>
        <taxon>Aliarcobacter</taxon>
    </lineage>
</organism>
<keyword evidence="6 10" id="KW-0808">Transferase</keyword>
<dbReference type="InterPro" id="IPR046886">
    <property type="entry name" value="RsmE_MTase_dom"/>
</dbReference>
<evidence type="ECO:0000256" key="4">
    <source>
        <dbReference type="ARBA" id="ARBA00022552"/>
    </source>
</evidence>
<comment type="catalytic activity">
    <reaction evidence="9 10">
        <text>uridine(1498) in 16S rRNA + S-adenosyl-L-methionine = N(3)-methyluridine(1498) in 16S rRNA + S-adenosyl-L-homocysteine + H(+)</text>
        <dbReference type="Rhea" id="RHEA:42920"/>
        <dbReference type="Rhea" id="RHEA-COMP:10283"/>
        <dbReference type="Rhea" id="RHEA-COMP:10284"/>
        <dbReference type="ChEBI" id="CHEBI:15378"/>
        <dbReference type="ChEBI" id="CHEBI:57856"/>
        <dbReference type="ChEBI" id="CHEBI:59789"/>
        <dbReference type="ChEBI" id="CHEBI:65315"/>
        <dbReference type="ChEBI" id="CHEBI:74502"/>
        <dbReference type="EC" id="2.1.1.193"/>
    </reaction>
</comment>
<evidence type="ECO:0000259" key="12">
    <source>
        <dbReference type="Pfam" id="PF20260"/>
    </source>
</evidence>
<proteinExistence type="inferred from homology"/>
<dbReference type="SUPFAM" id="SSF75217">
    <property type="entry name" value="alpha/beta knot"/>
    <property type="match status" value="1"/>
</dbReference>
<evidence type="ECO:0000259" key="11">
    <source>
        <dbReference type="Pfam" id="PF04452"/>
    </source>
</evidence>
<keyword evidence="5 10" id="KW-0489">Methyltransferase</keyword>
<dbReference type="InterPro" id="IPR029026">
    <property type="entry name" value="tRNA_m1G_MTases_N"/>
</dbReference>
<keyword evidence="7 10" id="KW-0949">S-adenosyl-L-methionine</keyword>
<gene>
    <name evidence="13" type="ORF">AA20_09690</name>
</gene>
<dbReference type="EMBL" id="JAIQ01000133">
    <property type="protein sequence ID" value="KLD98151.1"/>
    <property type="molecule type" value="Genomic_DNA"/>
</dbReference>
<evidence type="ECO:0000256" key="7">
    <source>
        <dbReference type="ARBA" id="ARBA00022691"/>
    </source>
</evidence>
<dbReference type="GO" id="GO:0005737">
    <property type="term" value="C:cytoplasm"/>
    <property type="evidence" value="ECO:0007669"/>
    <property type="project" value="UniProtKB-SubCell"/>
</dbReference>
<dbReference type="PANTHER" id="PTHR30027:SF3">
    <property type="entry name" value="16S RRNA (URACIL(1498)-N(3))-METHYLTRANSFERASE"/>
    <property type="match status" value="1"/>
</dbReference>
<sequence>MQFTYDEFCGNESLEIKDDVYNYLIKARRHKIDDEIYFRNLKDEYIYLYKISFIDKKKALLNLLSKEEKVLENEKKLHLGWCIVDPKTIEKYITSLNEIGIEKITFIYSDFSQKNFKINIEKLEKILINSSSQCGRSSIIKLEICKNLDEFMKKNDEVYFLDFSTTSIDEKKENIKTLVIGCEGGFSKNERDKFNKNFIVGFDSNLILRSETAIISASSKIIL</sequence>
<dbReference type="InterPro" id="IPR046887">
    <property type="entry name" value="RsmE_PUA-like"/>
</dbReference>
<dbReference type="PANTHER" id="PTHR30027">
    <property type="entry name" value="RIBOSOMAL RNA SMALL SUBUNIT METHYLTRANSFERASE E"/>
    <property type="match status" value="1"/>
</dbReference>
<evidence type="ECO:0000256" key="9">
    <source>
        <dbReference type="ARBA" id="ARBA00047944"/>
    </source>
</evidence>
<comment type="function">
    <text evidence="8 10">Specifically methylates the N3 position of the uracil ring of uridine 1498 (m3U1498) in 16S rRNA. Acts on the fully assembled 30S ribosomal subunit.</text>
</comment>
<comment type="subcellular location">
    <subcellularLocation>
        <location evidence="1 10">Cytoplasm</location>
    </subcellularLocation>
</comment>
<dbReference type="Gene3D" id="3.40.1280.10">
    <property type="match status" value="1"/>
</dbReference>
<evidence type="ECO:0000313" key="14">
    <source>
        <dbReference type="Proteomes" id="UP000035514"/>
    </source>
</evidence>
<dbReference type="CDD" id="cd18084">
    <property type="entry name" value="RsmE-like"/>
    <property type="match status" value="1"/>
</dbReference>
<name>A0A0G9JV67_9BACT</name>
<evidence type="ECO:0000256" key="1">
    <source>
        <dbReference type="ARBA" id="ARBA00004496"/>
    </source>
</evidence>
<dbReference type="AlphaFoldDB" id="A0A0G9JV67"/>
<dbReference type="PATRIC" id="fig|1447256.3.peg.1894"/>
<dbReference type="GO" id="GO:0070475">
    <property type="term" value="P:rRNA base methylation"/>
    <property type="evidence" value="ECO:0007669"/>
    <property type="project" value="TreeGrafter"/>
</dbReference>
<evidence type="ECO:0000256" key="6">
    <source>
        <dbReference type="ARBA" id="ARBA00022679"/>
    </source>
</evidence>
<dbReference type="PIRSF" id="PIRSF015601">
    <property type="entry name" value="MTase_slr0722"/>
    <property type="match status" value="1"/>
</dbReference>
<dbReference type="Pfam" id="PF20260">
    <property type="entry name" value="PUA_4"/>
    <property type="match status" value="1"/>
</dbReference>